<dbReference type="AlphaFoldDB" id="A0A2T3FUA9"/>
<dbReference type="SMART" id="SM00855">
    <property type="entry name" value="PGAM"/>
    <property type="match status" value="1"/>
</dbReference>
<dbReference type="GO" id="GO:0016791">
    <property type="term" value="F:phosphatase activity"/>
    <property type="evidence" value="ECO:0007669"/>
    <property type="project" value="TreeGrafter"/>
</dbReference>
<dbReference type="Pfam" id="PF00300">
    <property type="entry name" value="His_Phos_1"/>
    <property type="match status" value="1"/>
</dbReference>
<dbReference type="InterPro" id="IPR050275">
    <property type="entry name" value="PGM_Phosphatase"/>
</dbReference>
<dbReference type="EMBL" id="PYLO01000001">
    <property type="protein sequence ID" value="PST38834.1"/>
    <property type="molecule type" value="Genomic_DNA"/>
</dbReference>
<accession>A0A2T3FUA9</accession>
<feature type="binding site" evidence="2">
    <location>
        <position position="64"/>
    </location>
    <ligand>
        <name>substrate</name>
    </ligand>
</feature>
<dbReference type="InterPro" id="IPR001345">
    <property type="entry name" value="PG/BPGM_mutase_AS"/>
</dbReference>
<evidence type="ECO:0000256" key="2">
    <source>
        <dbReference type="PIRSR" id="PIRSR613078-2"/>
    </source>
</evidence>
<feature type="active site" description="Proton donor/acceptor" evidence="1">
    <location>
        <position position="88"/>
    </location>
</feature>
<evidence type="ECO:0000256" key="1">
    <source>
        <dbReference type="PIRSR" id="PIRSR613078-1"/>
    </source>
</evidence>
<dbReference type="InterPro" id="IPR029033">
    <property type="entry name" value="His_PPase_superfam"/>
</dbReference>
<feature type="active site" description="Tele-phosphohistidine intermediate" evidence="1">
    <location>
        <position position="8"/>
    </location>
</feature>
<dbReference type="Proteomes" id="UP000241048">
    <property type="component" value="Unassembled WGS sequence"/>
</dbReference>
<dbReference type="InterPro" id="IPR013078">
    <property type="entry name" value="His_Pase_superF_clade-1"/>
</dbReference>
<organism evidence="3 4">
    <name type="scientific">Clostridium fessum</name>
    <dbReference type="NCBI Taxonomy" id="2126740"/>
    <lineage>
        <taxon>Bacteria</taxon>
        <taxon>Bacillati</taxon>
        <taxon>Bacillota</taxon>
        <taxon>Clostridia</taxon>
        <taxon>Eubacteriales</taxon>
        <taxon>Clostridiaceae</taxon>
        <taxon>Clostridium</taxon>
    </lineage>
</organism>
<dbReference type="RefSeq" id="WP_107000005.1">
    <property type="nucleotide sequence ID" value="NZ_JAQEGZ010000006.1"/>
</dbReference>
<gene>
    <name evidence="3" type="ORF">C7U56_02520</name>
</gene>
<evidence type="ECO:0000313" key="4">
    <source>
        <dbReference type="Proteomes" id="UP000241048"/>
    </source>
</evidence>
<proteinExistence type="predicted"/>
<dbReference type="Gene3D" id="3.40.50.1240">
    <property type="entry name" value="Phosphoglycerate mutase-like"/>
    <property type="match status" value="1"/>
</dbReference>
<feature type="binding site" evidence="2">
    <location>
        <begin position="7"/>
        <end position="14"/>
    </location>
    <ligand>
        <name>substrate</name>
    </ligand>
</feature>
<reference evidence="3 4" key="1">
    <citation type="submission" date="2018-03" db="EMBL/GenBank/DDBJ databases">
        <title>Lachnoclostridium SNUG30386 gen.nov., sp.nov., isolated from human faeces.</title>
        <authorList>
            <person name="Seo B."/>
            <person name="Jeon K."/>
            <person name="Ko G."/>
        </authorList>
    </citation>
    <scope>NUCLEOTIDE SEQUENCE [LARGE SCALE GENOMIC DNA]</scope>
    <source>
        <strain evidence="3 4">SNUG30386</strain>
    </source>
</reference>
<dbReference type="PROSITE" id="PS00175">
    <property type="entry name" value="PG_MUTASE"/>
    <property type="match status" value="1"/>
</dbReference>
<dbReference type="PANTHER" id="PTHR48100">
    <property type="entry name" value="BROAD-SPECIFICITY PHOSPHATASE YOR283W-RELATED"/>
    <property type="match status" value="1"/>
</dbReference>
<name>A0A2T3FUA9_9CLOT</name>
<dbReference type="CDD" id="cd07067">
    <property type="entry name" value="HP_PGM_like"/>
    <property type="match status" value="1"/>
</dbReference>
<comment type="caution">
    <text evidence="3">The sequence shown here is derived from an EMBL/GenBank/DDBJ whole genome shotgun (WGS) entry which is preliminary data.</text>
</comment>
<keyword evidence="4" id="KW-1185">Reference proteome</keyword>
<protein>
    <submittedName>
        <fullName evidence="3">Histidine phosphatase family protein</fullName>
    </submittedName>
</protein>
<dbReference type="SUPFAM" id="SSF53254">
    <property type="entry name" value="Phosphoglycerate mutase-like"/>
    <property type="match status" value="1"/>
</dbReference>
<evidence type="ECO:0000313" key="3">
    <source>
        <dbReference type="EMBL" id="PST38834.1"/>
    </source>
</evidence>
<sequence length="212" mass="23833">MLFYLVRHGQTDWNRAGKIQGTTDIPLNETGRQQAEQLAAVLKERSGYPAGTRIDAVYTSPLARAFQTAEILAKEGKLPLRRLTGLRERDFGCWEGKSWQQVEAEYPDEFHLWREQPMVGIPSGGESRKSCEARSERAIRQILEETAGDAVIVAHGGILVFLMNYLLRFHREPQEIIVANASLSVVSYDRSTGMGKLLALNETGTLEQKKLF</sequence>